<sequence length="131" mass="15027">MIHIDYEDEMVEDEETEPLFLGRYHSLPEDGLFSEFEQVQKVGNGLSQISGQSTMFWEGVKRSRFSSDKCQNIDVAYHLKRVLQSNASLLNTQVEAQNMNCQVDREQRKRNSLVTSLDKITDALAKIADKL</sequence>
<protein>
    <submittedName>
        <fullName evidence="1">Uncharacterized protein</fullName>
    </submittedName>
</protein>
<dbReference type="PANTHER" id="PTHR47211">
    <property type="entry name" value="TRIHELIX TRANSCRIPTION FACTOR ASR3"/>
    <property type="match status" value="1"/>
</dbReference>
<dbReference type="EMBL" id="OU503044">
    <property type="protein sequence ID" value="CAI9767258.1"/>
    <property type="molecule type" value="Genomic_DNA"/>
</dbReference>
<reference evidence="1" key="1">
    <citation type="submission" date="2023-05" db="EMBL/GenBank/DDBJ databases">
        <authorList>
            <person name="Huff M."/>
        </authorList>
    </citation>
    <scope>NUCLEOTIDE SEQUENCE</scope>
</reference>
<name>A0AAD1ZCM2_9LAMI</name>
<gene>
    <name evidence="1" type="ORF">FPE_LOCUS14688</name>
</gene>
<organism evidence="1 2">
    <name type="scientific">Fraxinus pennsylvanica</name>
    <dbReference type="NCBI Taxonomy" id="56036"/>
    <lineage>
        <taxon>Eukaryota</taxon>
        <taxon>Viridiplantae</taxon>
        <taxon>Streptophyta</taxon>
        <taxon>Embryophyta</taxon>
        <taxon>Tracheophyta</taxon>
        <taxon>Spermatophyta</taxon>
        <taxon>Magnoliopsida</taxon>
        <taxon>eudicotyledons</taxon>
        <taxon>Gunneridae</taxon>
        <taxon>Pentapetalae</taxon>
        <taxon>asterids</taxon>
        <taxon>lamiids</taxon>
        <taxon>Lamiales</taxon>
        <taxon>Oleaceae</taxon>
        <taxon>Oleeae</taxon>
        <taxon>Fraxinus</taxon>
    </lineage>
</organism>
<keyword evidence="2" id="KW-1185">Reference proteome</keyword>
<dbReference type="PANTHER" id="PTHR47211:SF3">
    <property type="entry name" value="TRIHELIX TRANSCRIPTION FACTOR ASR3-LIKE"/>
    <property type="match status" value="1"/>
</dbReference>
<evidence type="ECO:0000313" key="2">
    <source>
        <dbReference type="Proteomes" id="UP000834106"/>
    </source>
</evidence>
<dbReference type="AlphaFoldDB" id="A0AAD1ZCM2"/>
<accession>A0AAD1ZCM2</accession>
<dbReference type="Proteomes" id="UP000834106">
    <property type="component" value="Chromosome 9"/>
</dbReference>
<proteinExistence type="predicted"/>
<evidence type="ECO:0000313" key="1">
    <source>
        <dbReference type="EMBL" id="CAI9767258.1"/>
    </source>
</evidence>